<evidence type="ECO:0000256" key="1">
    <source>
        <dbReference type="SAM" id="Phobius"/>
    </source>
</evidence>
<evidence type="ECO:0000259" key="3">
    <source>
        <dbReference type="Pfam" id="PF16344"/>
    </source>
</evidence>
<dbReference type="Gene3D" id="3.55.50.30">
    <property type="match status" value="1"/>
</dbReference>
<gene>
    <name evidence="4" type="ORF">Q4Q39_00235</name>
</gene>
<dbReference type="InterPro" id="IPR012373">
    <property type="entry name" value="Ferrdict_sens_TM"/>
</dbReference>
<dbReference type="Pfam" id="PF04773">
    <property type="entry name" value="FecR"/>
    <property type="match status" value="1"/>
</dbReference>
<protein>
    <submittedName>
        <fullName evidence="4">FecR family protein</fullName>
    </submittedName>
</protein>
<organism evidence="4 5">
    <name type="scientific">Flavivirga amylovorans</name>
    <dbReference type="NCBI Taxonomy" id="870486"/>
    <lineage>
        <taxon>Bacteria</taxon>
        <taxon>Pseudomonadati</taxon>
        <taxon>Bacteroidota</taxon>
        <taxon>Flavobacteriia</taxon>
        <taxon>Flavobacteriales</taxon>
        <taxon>Flavobacteriaceae</taxon>
        <taxon>Flavivirga</taxon>
    </lineage>
</organism>
<feature type="domain" description="Protein FecR C-terminal" evidence="3">
    <location>
        <begin position="313"/>
        <end position="380"/>
    </location>
</feature>
<sequence>MSSKDILFLIEKYFNDDISKEESKILESLLKDEENARIFKDVFQEYHILKNKDKHFKGEEFLEKIITPKAPPYKKVFRLSNIYKYAAMIVFIFGLSFAFYKLAPNFRSTAITHDIIDEDVQIKFEDGSKQILALKGLDSLKNKENITLGYLKNGELTYKRLKTEVLVYNTINVPYGKHFQMTLSDGTIVYLNAGTRLRYPVNFIEGLKREVYLEEGEAYFDVTKDEKHQFIVNTKAIDVAVYGTKFNVSAYQNDKFIETTLEEGSVKVYEKDNINNALLLVPNEQSIWNNSAQNMSKKEVYSNIYSSWIKGELQFENVLFEDITKRLERHFNVAIQNDNTDLKKESFTASFKEETLEDIMLYFSKSYGFKFNTNKKRITIR</sequence>
<dbReference type="PANTHER" id="PTHR30273">
    <property type="entry name" value="PERIPLASMIC SIGNAL SENSOR AND SIGMA FACTOR ACTIVATOR FECR-RELATED"/>
    <property type="match status" value="1"/>
</dbReference>
<comment type="caution">
    <text evidence="4">The sequence shown here is derived from an EMBL/GenBank/DDBJ whole genome shotgun (WGS) entry which is preliminary data.</text>
</comment>
<dbReference type="PANTHER" id="PTHR30273:SF2">
    <property type="entry name" value="PROTEIN FECR"/>
    <property type="match status" value="1"/>
</dbReference>
<dbReference type="RefSeq" id="WP_303280363.1">
    <property type="nucleotide sequence ID" value="NZ_BAABCZ010000016.1"/>
</dbReference>
<dbReference type="Pfam" id="PF16344">
    <property type="entry name" value="FecR_C"/>
    <property type="match status" value="1"/>
</dbReference>
<keyword evidence="1" id="KW-0472">Membrane</keyword>
<dbReference type="EMBL" id="JAUOEM010000001">
    <property type="protein sequence ID" value="MDO5985817.1"/>
    <property type="molecule type" value="Genomic_DNA"/>
</dbReference>
<proteinExistence type="predicted"/>
<feature type="transmembrane region" description="Helical" evidence="1">
    <location>
        <begin position="82"/>
        <end position="100"/>
    </location>
</feature>
<accession>A0ABT8WVV9</accession>
<feature type="domain" description="FecR protein" evidence="2">
    <location>
        <begin position="170"/>
        <end position="267"/>
    </location>
</feature>
<keyword evidence="1" id="KW-0812">Transmembrane</keyword>
<dbReference type="Proteomes" id="UP001176891">
    <property type="component" value="Unassembled WGS sequence"/>
</dbReference>
<dbReference type="InterPro" id="IPR006860">
    <property type="entry name" value="FecR"/>
</dbReference>
<evidence type="ECO:0000313" key="5">
    <source>
        <dbReference type="Proteomes" id="UP001176891"/>
    </source>
</evidence>
<name>A0ABT8WVV9_9FLAO</name>
<evidence type="ECO:0000313" key="4">
    <source>
        <dbReference type="EMBL" id="MDO5985817.1"/>
    </source>
</evidence>
<reference evidence="4" key="1">
    <citation type="submission" date="2023-07" db="EMBL/GenBank/DDBJ databases">
        <title>Two novel species in the genus Flavivirga.</title>
        <authorList>
            <person name="Kwon K."/>
        </authorList>
    </citation>
    <scope>NUCLEOTIDE SEQUENCE</scope>
    <source>
        <strain evidence="4">KACC 14157</strain>
    </source>
</reference>
<keyword evidence="5" id="KW-1185">Reference proteome</keyword>
<dbReference type="Gene3D" id="2.60.120.1440">
    <property type="match status" value="1"/>
</dbReference>
<dbReference type="InterPro" id="IPR032508">
    <property type="entry name" value="FecR_C"/>
</dbReference>
<evidence type="ECO:0000259" key="2">
    <source>
        <dbReference type="Pfam" id="PF04773"/>
    </source>
</evidence>
<keyword evidence="1" id="KW-1133">Transmembrane helix</keyword>